<dbReference type="GO" id="GO:0005615">
    <property type="term" value="C:extracellular space"/>
    <property type="evidence" value="ECO:0007669"/>
    <property type="project" value="TreeGrafter"/>
</dbReference>
<evidence type="ECO:0000256" key="5">
    <source>
        <dbReference type="RuleBase" id="RU003618"/>
    </source>
</evidence>
<dbReference type="PROSITE" id="PS00338">
    <property type="entry name" value="SOMATOTROPIN_2"/>
    <property type="match status" value="1"/>
</dbReference>
<dbReference type="GeneID" id="108279639"/>
<dbReference type="InterPro" id="IPR009079">
    <property type="entry name" value="4_helix_cytokine-like_core"/>
</dbReference>
<evidence type="ECO:0000256" key="3">
    <source>
        <dbReference type="ARBA" id="ARBA00022525"/>
    </source>
</evidence>
<dbReference type="PANTHER" id="PTHR11417">
    <property type="entry name" value="SOMATOTROPIN,PROLACTIN"/>
    <property type="match status" value="1"/>
</dbReference>
<dbReference type="InterPro" id="IPR018116">
    <property type="entry name" value="Somatotropin_CS"/>
</dbReference>
<dbReference type="GO" id="GO:0005179">
    <property type="term" value="F:hormone activity"/>
    <property type="evidence" value="ECO:0007669"/>
    <property type="project" value="UniProtKB-KW"/>
</dbReference>
<dbReference type="PROSITE" id="PS00266">
    <property type="entry name" value="SOMATOTROPIN_1"/>
    <property type="match status" value="1"/>
</dbReference>
<reference evidence="8" key="2">
    <citation type="submission" date="2025-08" db="UniProtKB">
        <authorList>
            <consortium name="RefSeq"/>
        </authorList>
    </citation>
    <scope>IDENTIFICATION</scope>
    <source>
        <tissue evidence="8">Blood</tissue>
    </source>
</reference>
<evidence type="ECO:0000256" key="2">
    <source>
        <dbReference type="ARBA" id="ARBA00008474"/>
    </source>
</evidence>
<keyword evidence="6" id="KW-0472">Membrane</keyword>
<dbReference type="PRINTS" id="PR00836">
    <property type="entry name" value="SOMATOTROPIN"/>
</dbReference>
<keyword evidence="6" id="KW-1133">Transmembrane helix</keyword>
<dbReference type="OMA" id="WREPLWH"/>
<gene>
    <name evidence="8" type="primary">prl2</name>
</gene>
<dbReference type="Pfam" id="PF00103">
    <property type="entry name" value="Hormone_1"/>
    <property type="match status" value="1"/>
</dbReference>
<dbReference type="InterPro" id="IPR001400">
    <property type="entry name" value="Somatotropin/Prolactin"/>
</dbReference>
<keyword evidence="7" id="KW-1185">Reference proteome</keyword>
<proteinExistence type="inferred from homology"/>
<keyword evidence="4" id="KW-1015">Disulfide bond</keyword>
<keyword evidence="6" id="KW-0812">Transmembrane</keyword>
<evidence type="ECO:0000313" key="8">
    <source>
        <dbReference type="RefSeq" id="XP_047018034.2"/>
    </source>
</evidence>
<dbReference type="OrthoDB" id="9946219at2759"/>
<comment type="subcellular location">
    <subcellularLocation>
        <location evidence="1 5">Secreted</location>
    </subcellularLocation>
</comment>
<accession>A0A979FCU3</accession>
<dbReference type="GO" id="GO:0031667">
    <property type="term" value="P:response to nutrient levels"/>
    <property type="evidence" value="ECO:0007669"/>
    <property type="project" value="TreeGrafter"/>
</dbReference>
<dbReference type="Proteomes" id="UP000221080">
    <property type="component" value="Chromosome 19"/>
</dbReference>
<evidence type="ECO:0000256" key="4">
    <source>
        <dbReference type="ARBA" id="ARBA00023157"/>
    </source>
</evidence>
<reference evidence="7" key="1">
    <citation type="journal article" date="2016" name="Nat. Commun.">
        <title>The channel catfish genome sequence provides insights into the evolution of scale formation in teleosts.</title>
        <authorList>
            <person name="Liu Z."/>
            <person name="Liu S."/>
            <person name="Yao J."/>
            <person name="Bao L."/>
            <person name="Zhang J."/>
            <person name="Li Y."/>
            <person name="Jiang C."/>
            <person name="Sun L."/>
            <person name="Wang R."/>
            <person name="Zhang Y."/>
            <person name="Zhou T."/>
            <person name="Zeng Q."/>
            <person name="Fu Q."/>
            <person name="Gao S."/>
            <person name="Li N."/>
            <person name="Koren S."/>
            <person name="Jiang Y."/>
            <person name="Zimin A."/>
            <person name="Xu P."/>
            <person name="Phillippy A.M."/>
            <person name="Geng X."/>
            <person name="Song L."/>
            <person name="Sun F."/>
            <person name="Li C."/>
            <person name="Wang X."/>
            <person name="Chen A."/>
            <person name="Jin Y."/>
            <person name="Yuan Z."/>
            <person name="Yang Y."/>
            <person name="Tan S."/>
            <person name="Peatman E."/>
            <person name="Lu J."/>
            <person name="Qin Z."/>
            <person name="Dunham R."/>
            <person name="Li Z."/>
            <person name="Sonstegard T."/>
            <person name="Feng J."/>
            <person name="Danzmann R.G."/>
            <person name="Schroeder S."/>
            <person name="Scheffler B."/>
            <person name="Duke M.V."/>
            <person name="Ballard L."/>
            <person name="Kucuktas H."/>
            <person name="Kaltenboeck L."/>
            <person name="Liu H."/>
            <person name="Armbruster J."/>
            <person name="Xie Y."/>
            <person name="Kirby M.L."/>
            <person name="Tian Y."/>
            <person name="Flanagan M.E."/>
            <person name="Mu W."/>
            <person name="Waldbieser G.C."/>
        </authorList>
    </citation>
    <scope>NUCLEOTIDE SEQUENCE [LARGE SCALE GENOMIC DNA]</scope>
    <source>
        <strain evidence="7">SDA103</strain>
    </source>
</reference>
<dbReference type="CTD" id="799612"/>
<organism evidence="7 8">
    <name type="scientific">Ictalurus punctatus</name>
    <name type="common">Channel catfish</name>
    <name type="synonym">Silurus punctatus</name>
    <dbReference type="NCBI Taxonomy" id="7998"/>
    <lineage>
        <taxon>Eukaryota</taxon>
        <taxon>Metazoa</taxon>
        <taxon>Chordata</taxon>
        <taxon>Craniata</taxon>
        <taxon>Vertebrata</taxon>
        <taxon>Euteleostomi</taxon>
        <taxon>Actinopterygii</taxon>
        <taxon>Neopterygii</taxon>
        <taxon>Teleostei</taxon>
        <taxon>Ostariophysi</taxon>
        <taxon>Siluriformes</taxon>
        <taxon>Ictaluridae</taxon>
        <taxon>Ictalurus</taxon>
    </lineage>
</organism>
<name>A0A979FCU3_ICTPU</name>
<sequence>MLTISFFLSFFLYIIKPQNGLNNISPIFFISHLLYVALLFVAFLCMDLCNVVSTMPICAFGHTGCQLLSLADLFDRVIRHSARMHGLSSDLHSELEKDLLPGKNHIGSQYRKCHTSSILTPNGKETAQKLAHEELTEVILKLLMAWKYPLSMLHESMSHQQDFNSFISSKALEMSNIALDLRKGVEKVMEKMQLLGMISNSMNGFTSPEDLFPASGEAMSEYELLYCFRRDSDKVQNYLKILKCRIVPDHGC</sequence>
<feature type="transmembrane region" description="Helical" evidence="6">
    <location>
        <begin position="27"/>
        <end position="46"/>
    </location>
</feature>
<dbReference type="RefSeq" id="XP_047018034.2">
    <property type="nucleotide sequence ID" value="XM_047162078.2"/>
</dbReference>
<evidence type="ECO:0000256" key="1">
    <source>
        <dbReference type="ARBA" id="ARBA00004613"/>
    </source>
</evidence>
<evidence type="ECO:0000256" key="6">
    <source>
        <dbReference type="SAM" id="Phobius"/>
    </source>
</evidence>
<dbReference type="PANTHER" id="PTHR11417:SF33">
    <property type="entry name" value="PROLACTIN LIKE"/>
    <property type="match status" value="1"/>
</dbReference>
<evidence type="ECO:0000313" key="7">
    <source>
        <dbReference type="Proteomes" id="UP000221080"/>
    </source>
</evidence>
<dbReference type="Gene3D" id="1.20.1250.10">
    <property type="match status" value="1"/>
</dbReference>
<dbReference type="AlphaFoldDB" id="A0A979FCU3"/>
<dbReference type="SUPFAM" id="SSF47266">
    <property type="entry name" value="4-helical cytokines"/>
    <property type="match status" value="1"/>
</dbReference>
<dbReference type="KEGG" id="ipu:108279639"/>
<comment type="similarity">
    <text evidence="2 5">Belongs to the somatotropin/prolactin family.</text>
</comment>
<keyword evidence="3" id="KW-0964">Secreted</keyword>
<protein>
    <submittedName>
        <fullName evidence="8">Prolactin 2</fullName>
    </submittedName>
</protein>
<keyword evidence="5" id="KW-0372">Hormone</keyword>
<dbReference type="GO" id="GO:0046427">
    <property type="term" value="P:positive regulation of receptor signaling pathway via JAK-STAT"/>
    <property type="evidence" value="ECO:0007669"/>
    <property type="project" value="TreeGrafter"/>
</dbReference>